<dbReference type="AlphaFoldDB" id="A0AAD8RC30"/>
<evidence type="ECO:0000313" key="2">
    <source>
        <dbReference type="EMBL" id="KAK1618091.1"/>
    </source>
</evidence>
<dbReference type="SUPFAM" id="SSF50249">
    <property type="entry name" value="Nucleic acid-binding proteins"/>
    <property type="match status" value="1"/>
</dbReference>
<keyword evidence="3" id="KW-1185">Reference proteome</keyword>
<name>A0AAD8RC30_LOLMU</name>
<evidence type="ECO:0000259" key="1">
    <source>
        <dbReference type="Pfam" id="PF02721"/>
    </source>
</evidence>
<proteinExistence type="predicted"/>
<reference evidence="2" key="1">
    <citation type="submission" date="2023-07" db="EMBL/GenBank/DDBJ databases">
        <title>A chromosome-level genome assembly of Lolium multiflorum.</title>
        <authorList>
            <person name="Chen Y."/>
            <person name="Copetti D."/>
            <person name="Kolliker R."/>
            <person name="Studer B."/>
        </authorList>
    </citation>
    <scope>NUCLEOTIDE SEQUENCE</scope>
    <source>
        <strain evidence="2">02402/16</strain>
        <tissue evidence="2">Leaf</tissue>
    </source>
</reference>
<feature type="domain" description="Replication protein A 70 kDa DNA-binding subunit B/D first OB fold" evidence="1">
    <location>
        <begin position="18"/>
        <end position="82"/>
    </location>
</feature>
<dbReference type="Proteomes" id="UP001231189">
    <property type="component" value="Unassembled WGS sequence"/>
</dbReference>
<dbReference type="InterPro" id="IPR012340">
    <property type="entry name" value="NA-bd_OB-fold"/>
</dbReference>
<gene>
    <name evidence="2" type="ORF">QYE76_023608</name>
</gene>
<comment type="caution">
    <text evidence="2">The sequence shown here is derived from an EMBL/GenBank/DDBJ whole genome shotgun (WGS) entry which is preliminary data.</text>
</comment>
<organism evidence="2 3">
    <name type="scientific">Lolium multiflorum</name>
    <name type="common">Italian ryegrass</name>
    <name type="synonym">Lolium perenne subsp. multiflorum</name>
    <dbReference type="NCBI Taxonomy" id="4521"/>
    <lineage>
        <taxon>Eukaryota</taxon>
        <taxon>Viridiplantae</taxon>
        <taxon>Streptophyta</taxon>
        <taxon>Embryophyta</taxon>
        <taxon>Tracheophyta</taxon>
        <taxon>Spermatophyta</taxon>
        <taxon>Magnoliopsida</taxon>
        <taxon>Liliopsida</taxon>
        <taxon>Poales</taxon>
        <taxon>Poaceae</taxon>
        <taxon>BOP clade</taxon>
        <taxon>Pooideae</taxon>
        <taxon>Poodae</taxon>
        <taxon>Poeae</taxon>
        <taxon>Poeae Chloroplast Group 2 (Poeae type)</taxon>
        <taxon>Loliodinae</taxon>
        <taxon>Loliinae</taxon>
        <taxon>Lolium</taxon>
    </lineage>
</organism>
<protein>
    <recommendedName>
        <fullName evidence="1">Replication protein A 70 kDa DNA-binding subunit B/D first OB fold domain-containing protein</fullName>
    </recommendedName>
</protein>
<dbReference type="EMBL" id="JAUUTY010000006">
    <property type="protein sequence ID" value="KAK1618091.1"/>
    <property type="molecule type" value="Genomic_DNA"/>
</dbReference>
<sequence length="109" mass="12605">MLDQFNTESEGQKGFKECVNIRFQGNTIEVRVAANRMNQFRDQLKEGSVYNFKTFIVGKTRKKYRANDHPYRTKITEITKMEQAMHAQGGNLIEHSRDGACSVQIPLHK</sequence>
<dbReference type="Gene3D" id="2.40.50.140">
    <property type="entry name" value="Nucleic acid-binding proteins"/>
    <property type="match status" value="1"/>
</dbReference>
<evidence type="ECO:0000313" key="3">
    <source>
        <dbReference type="Proteomes" id="UP001231189"/>
    </source>
</evidence>
<dbReference type="Pfam" id="PF02721">
    <property type="entry name" value="DUF223"/>
    <property type="match status" value="1"/>
</dbReference>
<accession>A0AAD8RC30</accession>
<dbReference type="InterPro" id="IPR003871">
    <property type="entry name" value="RFA1B/D_OB_1st"/>
</dbReference>